<dbReference type="RefSeq" id="WP_059652894.1">
    <property type="nucleotide sequence ID" value="NZ_LOXJ01000008.1"/>
</dbReference>
<evidence type="ECO:0000313" key="3">
    <source>
        <dbReference type="Proteomes" id="UP000060630"/>
    </source>
</evidence>
<feature type="domain" description="DUF7822" evidence="1">
    <location>
        <begin position="24"/>
        <end position="146"/>
    </location>
</feature>
<dbReference type="InterPro" id="IPR056724">
    <property type="entry name" value="DUF7822"/>
</dbReference>
<organism evidence="2 3">
    <name type="scientific">Burkholderia ubonensis</name>
    <dbReference type="NCBI Taxonomy" id="101571"/>
    <lineage>
        <taxon>Bacteria</taxon>
        <taxon>Pseudomonadati</taxon>
        <taxon>Pseudomonadota</taxon>
        <taxon>Betaproteobacteria</taxon>
        <taxon>Burkholderiales</taxon>
        <taxon>Burkholderiaceae</taxon>
        <taxon>Burkholderia</taxon>
        <taxon>Burkholderia cepacia complex</taxon>
    </lineage>
</organism>
<comment type="caution">
    <text evidence="2">The sequence shown here is derived from an EMBL/GenBank/DDBJ whole genome shotgun (WGS) entry which is preliminary data.</text>
</comment>
<evidence type="ECO:0000259" key="1">
    <source>
        <dbReference type="Pfam" id="PF25135"/>
    </source>
</evidence>
<dbReference type="Proteomes" id="UP000060630">
    <property type="component" value="Unassembled WGS sequence"/>
</dbReference>
<name>A0A103Q0M1_9BURK</name>
<dbReference type="Pfam" id="PF25135">
    <property type="entry name" value="DUF7822"/>
    <property type="match status" value="1"/>
</dbReference>
<protein>
    <recommendedName>
        <fullName evidence="1">DUF7822 domain-containing protein</fullName>
    </recommendedName>
</protein>
<accession>A0A103Q0M1</accession>
<dbReference type="EMBL" id="LPHD01000194">
    <property type="protein sequence ID" value="KWA72621.1"/>
    <property type="molecule type" value="Genomic_DNA"/>
</dbReference>
<gene>
    <name evidence="2" type="ORF">WL29_05225</name>
</gene>
<proteinExistence type="predicted"/>
<evidence type="ECO:0000313" key="2">
    <source>
        <dbReference type="EMBL" id="KWA72621.1"/>
    </source>
</evidence>
<sequence>MLRYACLFAHAHPSTPASVWDIDTGHVDGWAEWFEQIPQLFLYLIGDATHLPQVASCAMYGDAESPSCLVAPMAEVRARWHALARHMQPLLPQLPADVRAQWAHMHTTIATTTREWLILDCSQFCEAAIGTPEMEAFLLQVRQRCAEWGAVAEPDAGDLPPVLLPLLSEATGQWGWWNPNVIERIYAIEAQPHEEWPADLRESYEPARDWQPWIDEVQAYYVRRIDRGAEESSPADADPARGPAGLVTPYGRWLVHPDDGAEWIDIEAGYIVIRQHGDWNAGIPGGLKDLNGRWIVPPSAGYVDLSPLTRTLALGRRSPRSEGMDNRMVELLRWPGGELLFDNLTGGMLHDDGRVRIFHADDTQSVLDAATGEPLFDTRYKNVFAFHKKLRLAVVEWRRPSESSPDNPGILQGVVHESGRLVIPCEYAHIHHAYKQPPKLLHGRQLLAITVDGRPHFYRPDGVLLAALEFDMKPWIWTPIVKNNQLLAFDREGMDARVIWVALSDYSFIETGQTRADCVNMLREGLSGWLPK</sequence>
<dbReference type="AlphaFoldDB" id="A0A103Q0M1"/>
<reference evidence="2 3" key="1">
    <citation type="submission" date="2015-11" db="EMBL/GenBank/DDBJ databases">
        <title>Expanding the genomic diversity of Burkholderia species for the development of highly accurate diagnostics.</title>
        <authorList>
            <person name="Sahl J."/>
            <person name="Keim P."/>
            <person name="Wagner D."/>
        </authorList>
    </citation>
    <scope>NUCLEOTIDE SEQUENCE [LARGE SCALE GENOMIC DNA]</scope>
    <source>
        <strain evidence="2 3">MSMB2087WGS</strain>
    </source>
</reference>